<reference evidence="1 2" key="1">
    <citation type="submission" date="2024-01" db="EMBL/GenBank/DDBJ databases">
        <title>The genomes of 5 underutilized Papilionoideae crops provide insights into root nodulation and disease resistanc.</title>
        <authorList>
            <person name="Jiang F."/>
        </authorList>
    </citation>
    <scope>NUCLEOTIDE SEQUENCE [LARGE SCALE GENOMIC DNA]</scope>
    <source>
        <strain evidence="1">LVBAO_FW01</strain>
        <tissue evidence="1">Leaves</tissue>
    </source>
</reference>
<keyword evidence="2" id="KW-1185">Reference proteome</keyword>
<proteinExistence type="predicted"/>
<organism evidence="1 2">
    <name type="scientific">Canavalia gladiata</name>
    <name type="common">Sword bean</name>
    <name type="synonym">Dolichos gladiatus</name>
    <dbReference type="NCBI Taxonomy" id="3824"/>
    <lineage>
        <taxon>Eukaryota</taxon>
        <taxon>Viridiplantae</taxon>
        <taxon>Streptophyta</taxon>
        <taxon>Embryophyta</taxon>
        <taxon>Tracheophyta</taxon>
        <taxon>Spermatophyta</taxon>
        <taxon>Magnoliopsida</taxon>
        <taxon>eudicotyledons</taxon>
        <taxon>Gunneridae</taxon>
        <taxon>Pentapetalae</taxon>
        <taxon>rosids</taxon>
        <taxon>fabids</taxon>
        <taxon>Fabales</taxon>
        <taxon>Fabaceae</taxon>
        <taxon>Papilionoideae</taxon>
        <taxon>50 kb inversion clade</taxon>
        <taxon>NPAAA clade</taxon>
        <taxon>indigoferoid/millettioid clade</taxon>
        <taxon>Phaseoleae</taxon>
        <taxon>Canavalia</taxon>
    </lineage>
</organism>
<dbReference type="AlphaFoldDB" id="A0AAN9LJA1"/>
<protein>
    <submittedName>
        <fullName evidence="1">Uncharacterized protein</fullName>
    </submittedName>
</protein>
<name>A0AAN9LJA1_CANGL</name>
<dbReference type="EMBL" id="JAYMYQ010000004">
    <property type="protein sequence ID" value="KAK7336946.1"/>
    <property type="molecule type" value="Genomic_DNA"/>
</dbReference>
<accession>A0AAN9LJA1</accession>
<evidence type="ECO:0000313" key="1">
    <source>
        <dbReference type="EMBL" id="KAK7336946.1"/>
    </source>
</evidence>
<evidence type="ECO:0000313" key="2">
    <source>
        <dbReference type="Proteomes" id="UP001367508"/>
    </source>
</evidence>
<dbReference type="Proteomes" id="UP001367508">
    <property type="component" value="Unassembled WGS sequence"/>
</dbReference>
<sequence length="116" mass="13618">MLLKNCFNLQLFYIHESVIILFTYATAETKNYTGYKRPCKCAINHEGKLVYVEGQKFVRVTFRCHRFKFNPERKFRYKGVGLHCCTICTTCMEQGPAITPKESKQFNPLFPTHLLQ</sequence>
<gene>
    <name evidence="1" type="ORF">VNO77_17500</name>
</gene>
<comment type="caution">
    <text evidence="1">The sequence shown here is derived from an EMBL/GenBank/DDBJ whole genome shotgun (WGS) entry which is preliminary data.</text>
</comment>